<keyword evidence="5" id="KW-0328">Glycosyltransferase</keyword>
<gene>
    <name evidence="5" type="ORF">F4560_002449</name>
</gene>
<evidence type="ECO:0000259" key="3">
    <source>
        <dbReference type="Pfam" id="PF03033"/>
    </source>
</evidence>
<sequence>MKVLVLTLGTRGDVQPFLELARGLRAAGHDPLVAAPHRFTALADGFGVPFAGVDDGPLRVMDDDRAGEVIEGGLRVRLRQMREMPAMFTKVLEDCWAVATAGPAFDLVVHNGQIIAGQHVAEALGVPAVLGLPLPMYVPTREFRWPGAPLPAGLPGALNRASYLGMRVPAVAFGRVVDKWRERTVGLPPRRGRHDPTRAADGTAAPVLHAFSPAVIPRPADWPASALTTGYWTGSGCAPLPARVEEFLAAGDPPVSVGFGSMIGSDPARLAEVVVEAARRVGVRTILAAGWGALTGATSAADVLVVDDIDYRSLFPRVAAVVHHGGAGTTGAAFAAGRPQVVCPFVADQPFWGDVVHRRGVGTPPVPQRRLTVDSLAAALDVVVGNEVMARSARELGERVRAEDGVGTAVAALERIVR</sequence>
<dbReference type="Pfam" id="PF03033">
    <property type="entry name" value="Glyco_transf_28"/>
    <property type="match status" value="1"/>
</dbReference>
<dbReference type="Pfam" id="PF06722">
    <property type="entry name" value="EryCIII-like_C"/>
    <property type="match status" value="1"/>
</dbReference>
<dbReference type="SUPFAM" id="SSF53756">
    <property type="entry name" value="UDP-Glycosyltransferase/glycogen phosphorylase"/>
    <property type="match status" value="1"/>
</dbReference>
<dbReference type="InterPro" id="IPR050426">
    <property type="entry name" value="Glycosyltransferase_28"/>
</dbReference>
<comment type="pathway">
    <text evidence="1">Antibiotic biosynthesis; vancomycin biosynthesis.</text>
</comment>
<evidence type="ECO:0000256" key="1">
    <source>
        <dbReference type="ARBA" id="ARBA00004660"/>
    </source>
</evidence>
<dbReference type="FunFam" id="3.40.50.2000:FF:000009">
    <property type="entry name" value="Sterol 3-beta-glucosyltransferase UGT80A2"/>
    <property type="match status" value="1"/>
</dbReference>
<evidence type="ECO:0000313" key="6">
    <source>
        <dbReference type="Proteomes" id="UP000552097"/>
    </source>
</evidence>
<feature type="domain" description="Glycosyltransferase family 28 N-terminal" evidence="3">
    <location>
        <begin position="3"/>
        <end position="130"/>
    </location>
</feature>
<comment type="caution">
    <text evidence="5">The sequence shown here is derived from an EMBL/GenBank/DDBJ whole genome shotgun (WGS) entry which is preliminary data.</text>
</comment>
<proteinExistence type="predicted"/>
<reference evidence="5 6" key="1">
    <citation type="submission" date="2020-08" db="EMBL/GenBank/DDBJ databases">
        <title>Sequencing the genomes of 1000 actinobacteria strains.</title>
        <authorList>
            <person name="Klenk H.-P."/>
        </authorList>
    </citation>
    <scope>NUCLEOTIDE SEQUENCE [LARGE SCALE GENOMIC DNA]</scope>
    <source>
        <strain evidence="5 6">DSM 45486</strain>
    </source>
</reference>
<dbReference type="PANTHER" id="PTHR48050">
    <property type="entry name" value="STEROL 3-BETA-GLUCOSYLTRANSFERASE"/>
    <property type="match status" value="1"/>
</dbReference>
<evidence type="ECO:0000259" key="4">
    <source>
        <dbReference type="Pfam" id="PF06722"/>
    </source>
</evidence>
<protein>
    <submittedName>
        <fullName evidence="5">Sterol 3beta-glucosyltransferase</fullName>
        <ecNumber evidence="5">2.4.1.173</ecNumber>
    </submittedName>
</protein>
<dbReference type="Gene3D" id="3.40.50.2000">
    <property type="entry name" value="Glycogen Phosphorylase B"/>
    <property type="match status" value="2"/>
</dbReference>
<dbReference type="EMBL" id="JACHMO010000001">
    <property type="protein sequence ID" value="MBB5802681.1"/>
    <property type="molecule type" value="Genomic_DNA"/>
</dbReference>
<dbReference type="Proteomes" id="UP000552097">
    <property type="component" value="Unassembled WGS sequence"/>
</dbReference>
<accession>A0A7W9HII7</accession>
<keyword evidence="2" id="KW-0045">Antibiotic biosynthesis</keyword>
<organism evidence="5 6">
    <name type="scientific">Saccharothrix ecbatanensis</name>
    <dbReference type="NCBI Taxonomy" id="1105145"/>
    <lineage>
        <taxon>Bacteria</taxon>
        <taxon>Bacillati</taxon>
        <taxon>Actinomycetota</taxon>
        <taxon>Actinomycetes</taxon>
        <taxon>Pseudonocardiales</taxon>
        <taxon>Pseudonocardiaceae</taxon>
        <taxon>Saccharothrix</taxon>
    </lineage>
</organism>
<feature type="domain" description="Erythromycin biosynthesis protein CIII-like C-terminal" evidence="4">
    <location>
        <begin position="302"/>
        <end position="402"/>
    </location>
</feature>
<dbReference type="AlphaFoldDB" id="A0A7W9HII7"/>
<dbReference type="GO" id="GO:0005975">
    <property type="term" value="P:carbohydrate metabolic process"/>
    <property type="evidence" value="ECO:0007669"/>
    <property type="project" value="InterPro"/>
</dbReference>
<dbReference type="CDD" id="cd03784">
    <property type="entry name" value="GT1_Gtf-like"/>
    <property type="match status" value="1"/>
</dbReference>
<dbReference type="GO" id="GO:0033072">
    <property type="term" value="P:vancomycin biosynthetic process"/>
    <property type="evidence" value="ECO:0007669"/>
    <property type="project" value="UniProtKB-UniPathway"/>
</dbReference>
<keyword evidence="6" id="KW-1185">Reference proteome</keyword>
<dbReference type="InterPro" id="IPR004276">
    <property type="entry name" value="GlycoTrans_28_N"/>
</dbReference>
<evidence type="ECO:0000256" key="2">
    <source>
        <dbReference type="ARBA" id="ARBA00023194"/>
    </source>
</evidence>
<dbReference type="InterPro" id="IPR002213">
    <property type="entry name" value="UDP_glucos_trans"/>
</dbReference>
<dbReference type="EC" id="2.4.1.173" evidence="5"/>
<dbReference type="PANTHER" id="PTHR48050:SF13">
    <property type="entry name" value="STEROL 3-BETA-GLUCOSYLTRANSFERASE UGT80A2"/>
    <property type="match status" value="1"/>
</dbReference>
<keyword evidence="5" id="KW-0808">Transferase</keyword>
<name>A0A7W9HII7_9PSEU</name>
<evidence type="ECO:0000313" key="5">
    <source>
        <dbReference type="EMBL" id="MBB5802681.1"/>
    </source>
</evidence>
<dbReference type="InterPro" id="IPR010610">
    <property type="entry name" value="EryCIII-like_C"/>
</dbReference>
<dbReference type="UniPathway" id="UPA00162"/>
<dbReference type="GO" id="GO:0016906">
    <property type="term" value="F:sterol 3-beta-glucosyltransferase activity"/>
    <property type="evidence" value="ECO:0007669"/>
    <property type="project" value="UniProtKB-EC"/>
</dbReference>